<evidence type="ECO:0000313" key="1">
    <source>
        <dbReference type="EMBL" id="MRX07224.1"/>
    </source>
</evidence>
<name>A0A6L5QBS1_9BURK</name>
<dbReference type="InterPro" id="IPR007459">
    <property type="entry name" value="DNA_pol3_chi"/>
</dbReference>
<accession>A0A6L5QBS1</accession>
<dbReference type="Proteomes" id="UP000481037">
    <property type="component" value="Unassembled WGS sequence"/>
</dbReference>
<organism evidence="1 2">
    <name type="scientific">Duganella alba</name>
    <dbReference type="NCBI Taxonomy" id="2666081"/>
    <lineage>
        <taxon>Bacteria</taxon>
        <taxon>Pseudomonadati</taxon>
        <taxon>Pseudomonadota</taxon>
        <taxon>Betaproteobacteria</taxon>
        <taxon>Burkholderiales</taxon>
        <taxon>Oxalobacteraceae</taxon>
        <taxon>Telluria group</taxon>
        <taxon>Duganella</taxon>
    </lineage>
</organism>
<reference evidence="1 2" key="1">
    <citation type="submission" date="2019-11" db="EMBL/GenBank/DDBJ databases">
        <title>Novel species isolated from a subtropical stream in China.</title>
        <authorList>
            <person name="Lu H."/>
        </authorList>
    </citation>
    <scope>NUCLEOTIDE SEQUENCE [LARGE SCALE GENOMIC DNA]</scope>
    <source>
        <strain evidence="1 2">FT25W</strain>
    </source>
</reference>
<dbReference type="AlphaFoldDB" id="A0A6L5QBS1"/>
<gene>
    <name evidence="1" type="ORF">GJ697_05180</name>
</gene>
<comment type="caution">
    <text evidence="1">The sequence shown here is derived from an EMBL/GenBank/DDBJ whole genome shotgun (WGS) entry which is preliminary data.</text>
</comment>
<dbReference type="GO" id="GO:0003887">
    <property type="term" value="F:DNA-directed DNA polymerase activity"/>
    <property type="evidence" value="ECO:0007669"/>
    <property type="project" value="InterPro"/>
</dbReference>
<dbReference type="EMBL" id="WKJM01000003">
    <property type="protein sequence ID" value="MRX07224.1"/>
    <property type="molecule type" value="Genomic_DNA"/>
</dbReference>
<dbReference type="Pfam" id="PF04364">
    <property type="entry name" value="DNA_pol3_chi"/>
    <property type="match status" value="1"/>
</dbReference>
<dbReference type="PANTHER" id="PTHR38767">
    <property type="entry name" value="DNA POLYMERASE III SUBUNIT CHI"/>
    <property type="match status" value="1"/>
</dbReference>
<keyword evidence="2" id="KW-1185">Reference proteome</keyword>
<dbReference type="InterPro" id="IPR036768">
    <property type="entry name" value="PolIII_chi_sf"/>
</dbReference>
<proteinExistence type="predicted"/>
<dbReference type="GO" id="GO:0006260">
    <property type="term" value="P:DNA replication"/>
    <property type="evidence" value="ECO:0007669"/>
    <property type="project" value="InterPro"/>
</dbReference>
<dbReference type="Gene3D" id="3.40.50.10110">
    <property type="entry name" value="DNA polymerase III subunit chi"/>
    <property type="match status" value="1"/>
</dbReference>
<dbReference type="GO" id="GO:0032298">
    <property type="term" value="P:positive regulation of DNA-templated DNA replication initiation"/>
    <property type="evidence" value="ECO:0007669"/>
    <property type="project" value="TreeGrafter"/>
</dbReference>
<evidence type="ECO:0000313" key="2">
    <source>
        <dbReference type="Proteomes" id="UP000481037"/>
    </source>
</evidence>
<sequence length="143" mass="16116">MTRIDFHTNVPDKVSYACRLVRKAWAANNRVVLMTEDDAQLAELNAAMWTFSATDFLPHVLADDALAAQTPILLTASDEAELPHTHKELLVNLSRRSPRNVDQFARMIEVISSEEDDAAAGRKRYVAYKQQDYPLTHFVTGKS</sequence>
<dbReference type="GO" id="GO:0003677">
    <property type="term" value="F:DNA binding"/>
    <property type="evidence" value="ECO:0007669"/>
    <property type="project" value="InterPro"/>
</dbReference>
<dbReference type="SUPFAM" id="SSF102400">
    <property type="entry name" value="DNA polymerase III chi subunit"/>
    <property type="match status" value="1"/>
</dbReference>
<dbReference type="PANTHER" id="PTHR38767:SF1">
    <property type="entry name" value="DNA POLYMERASE III SUBUNIT CHI"/>
    <property type="match status" value="1"/>
</dbReference>
<dbReference type="RefSeq" id="WP_154362031.1">
    <property type="nucleotide sequence ID" value="NZ_WKJM01000003.1"/>
</dbReference>
<protein>
    <submittedName>
        <fullName evidence="1">DNA polymerase III subunit chi</fullName>
    </submittedName>
</protein>